<evidence type="ECO:0000259" key="8">
    <source>
        <dbReference type="Pfam" id="PF20684"/>
    </source>
</evidence>
<evidence type="ECO:0000256" key="2">
    <source>
        <dbReference type="ARBA" id="ARBA00022692"/>
    </source>
</evidence>
<organism evidence="9 10">
    <name type="scientific">Cytospora mali</name>
    <name type="common">Apple Valsa canker fungus</name>
    <name type="synonym">Valsa mali</name>
    <dbReference type="NCBI Taxonomy" id="578113"/>
    <lineage>
        <taxon>Eukaryota</taxon>
        <taxon>Fungi</taxon>
        <taxon>Dikarya</taxon>
        <taxon>Ascomycota</taxon>
        <taxon>Pezizomycotina</taxon>
        <taxon>Sordariomycetes</taxon>
        <taxon>Sordariomycetidae</taxon>
        <taxon>Diaporthales</taxon>
        <taxon>Cytosporaceae</taxon>
        <taxon>Cytospora</taxon>
    </lineage>
</organism>
<dbReference type="Proteomes" id="UP000078559">
    <property type="component" value="Chromosome 3"/>
</dbReference>
<feature type="transmembrane region" description="Helical" evidence="7">
    <location>
        <begin position="174"/>
        <end position="201"/>
    </location>
</feature>
<name>A0A194VT98_CYTMA</name>
<evidence type="ECO:0000256" key="3">
    <source>
        <dbReference type="ARBA" id="ARBA00022989"/>
    </source>
</evidence>
<sequence>MATPTSTSSEPSMVTSALLAVSIVFPILGTIAVGLRFLVHNRVKKQKPSSDDWVCALAQLAAWGISIDTFVAAGMAGTDYTYPSLSPLSASVIFLRTLWIEGFPLVISLSLVKISILLFYARVFTTFKFKLAVHIYVGILTAWCISMVICQLLAANPIQNAWNPLATTPLRFNYNAWSLAFAGMSMVFDVIVLCFPLPIIYKLQMTQTRKLQVVAIFWLGIFCCVSSAVRFYYLYSEIYGATALTGPDRYMKTSTAFIWGTVEPNASIIAACLPCYAPFFTKGQGLPSLFAKFGSFFSSGRGNKAKATESSDDTFPLGSDGSYQLREPKNRPWERVDGGYSSHNVDIERGNGWNSDREPLKHVPFQVKVTKDFTASETREY</sequence>
<dbReference type="AlphaFoldDB" id="A0A194VT98"/>
<feature type="transmembrane region" description="Helical" evidence="7">
    <location>
        <begin position="133"/>
        <end position="154"/>
    </location>
</feature>
<feature type="transmembrane region" description="Helical" evidence="7">
    <location>
        <begin position="17"/>
        <end position="39"/>
    </location>
</feature>
<dbReference type="EMBL" id="CM003100">
    <property type="protein sequence ID" value="KUI67227.1"/>
    <property type="molecule type" value="Genomic_DNA"/>
</dbReference>
<feature type="transmembrane region" description="Helical" evidence="7">
    <location>
        <begin position="98"/>
        <end position="121"/>
    </location>
</feature>
<accession>A0A194VT98</accession>
<dbReference type="Pfam" id="PF20684">
    <property type="entry name" value="Fung_rhodopsin"/>
    <property type="match status" value="1"/>
</dbReference>
<evidence type="ECO:0000313" key="10">
    <source>
        <dbReference type="Proteomes" id="UP000078559"/>
    </source>
</evidence>
<dbReference type="InterPro" id="IPR049326">
    <property type="entry name" value="Rhodopsin_dom_fungi"/>
</dbReference>
<evidence type="ECO:0000256" key="5">
    <source>
        <dbReference type="ARBA" id="ARBA00038359"/>
    </source>
</evidence>
<keyword evidence="4 7" id="KW-0472">Membrane</keyword>
<comment type="subcellular location">
    <subcellularLocation>
        <location evidence="1">Membrane</location>
        <topology evidence="1">Multi-pass membrane protein</topology>
    </subcellularLocation>
</comment>
<keyword evidence="10" id="KW-1185">Reference proteome</keyword>
<evidence type="ECO:0000256" key="6">
    <source>
        <dbReference type="SAM" id="MobiDB-lite"/>
    </source>
</evidence>
<feature type="compositionally biased region" description="Basic and acidic residues" evidence="6">
    <location>
        <begin position="345"/>
        <end position="356"/>
    </location>
</feature>
<gene>
    <name evidence="9" type="ORF">VM1G_02944</name>
</gene>
<dbReference type="PANTHER" id="PTHR33048:SF18">
    <property type="entry name" value="INTEGRAL MEMBRANE PROTEIN"/>
    <property type="match status" value="1"/>
</dbReference>
<evidence type="ECO:0000256" key="1">
    <source>
        <dbReference type="ARBA" id="ARBA00004141"/>
    </source>
</evidence>
<reference evidence="9" key="1">
    <citation type="submission" date="2014-12" db="EMBL/GenBank/DDBJ databases">
        <title>Genome Sequence of Valsa Canker Pathogens Uncovers a Specific Adaption of Colonization on Woody Bark.</title>
        <authorList>
            <person name="Yin Z."/>
            <person name="Liu H."/>
            <person name="Gao X."/>
            <person name="Li Z."/>
            <person name="Song N."/>
            <person name="Ke X."/>
            <person name="Dai Q."/>
            <person name="Wu Y."/>
            <person name="Sun Y."/>
            <person name="Xu J.-R."/>
            <person name="Kang Z.K."/>
            <person name="Wang L."/>
            <person name="Huang L."/>
        </authorList>
    </citation>
    <scope>NUCLEOTIDE SEQUENCE [LARGE SCALE GENOMIC DNA]</scope>
    <source>
        <strain evidence="9">03-8</strain>
    </source>
</reference>
<keyword evidence="3 7" id="KW-1133">Transmembrane helix</keyword>
<feature type="transmembrane region" description="Helical" evidence="7">
    <location>
        <begin position="213"/>
        <end position="235"/>
    </location>
</feature>
<protein>
    <recommendedName>
        <fullName evidence="8">Rhodopsin domain-containing protein</fullName>
    </recommendedName>
</protein>
<evidence type="ECO:0000313" key="9">
    <source>
        <dbReference type="EMBL" id="KUI67227.1"/>
    </source>
</evidence>
<dbReference type="InterPro" id="IPR052337">
    <property type="entry name" value="SAT4-like"/>
</dbReference>
<feature type="transmembrane region" description="Helical" evidence="7">
    <location>
        <begin position="60"/>
        <end position="78"/>
    </location>
</feature>
<dbReference type="GO" id="GO:0016020">
    <property type="term" value="C:membrane"/>
    <property type="evidence" value="ECO:0007669"/>
    <property type="project" value="UniProtKB-SubCell"/>
</dbReference>
<feature type="domain" description="Rhodopsin" evidence="8">
    <location>
        <begin position="41"/>
        <end position="281"/>
    </location>
</feature>
<dbReference type="PANTHER" id="PTHR33048">
    <property type="entry name" value="PTH11-LIKE INTEGRAL MEMBRANE PROTEIN (AFU_ORTHOLOGUE AFUA_5G11245)"/>
    <property type="match status" value="1"/>
</dbReference>
<keyword evidence="2 7" id="KW-0812">Transmembrane</keyword>
<proteinExistence type="inferred from homology"/>
<dbReference type="OrthoDB" id="5398388at2759"/>
<evidence type="ECO:0000256" key="7">
    <source>
        <dbReference type="SAM" id="Phobius"/>
    </source>
</evidence>
<feature type="region of interest" description="Disordered" evidence="6">
    <location>
        <begin position="331"/>
        <end position="356"/>
    </location>
</feature>
<comment type="similarity">
    <text evidence="5">Belongs to the SAT4 family.</text>
</comment>
<evidence type="ECO:0000256" key="4">
    <source>
        <dbReference type="ARBA" id="ARBA00023136"/>
    </source>
</evidence>